<proteinExistence type="predicted"/>
<evidence type="ECO:0000313" key="1">
    <source>
        <dbReference type="Proteomes" id="UP000000437"/>
    </source>
</evidence>
<reference evidence="2" key="1">
    <citation type="submission" date="2025-08" db="UniProtKB">
        <authorList>
            <consortium name="RefSeq"/>
        </authorList>
    </citation>
    <scope>IDENTIFICATION</scope>
    <source>
        <strain evidence="2">Tuebingen</strain>
        <tissue evidence="2">Fibroblasts and whole tissue</tissue>
    </source>
</reference>
<name>A0AC58H6Z3_DANRE</name>
<dbReference type="RefSeq" id="XP_073777749.1">
    <property type="nucleotide sequence ID" value="XM_073921648.1"/>
</dbReference>
<dbReference type="Proteomes" id="UP000000437">
    <property type="component" value="Chromosome 14"/>
</dbReference>
<sequence>MMSVLHERAKVKKENLYEVVGDHDYRINNFLDDKYEPRPIHEILQDAYSVLGQERSYSVFSGNCEHFVTELRYGKAHSRQVRKAVEMGVAAGISFGVLAYAVVKIFGSNNKEKQTQ</sequence>
<keyword evidence="1" id="KW-1185">Reference proteome</keyword>
<accession>A0AC58H6Z3</accession>
<evidence type="ECO:0000313" key="2">
    <source>
        <dbReference type="RefSeq" id="XP_073777749.1"/>
    </source>
</evidence>
<protein>
    <submittedName>
        <fullName evidence="2">Retinoic acid receptor responder 3 isoform X1</fullName>
    </submittedName>
</protein>
<keyword evidence="2" id="KW-0675">Receptor</keyword>
<gene>
    <name evidence="2" type="primary">rarres3</name>
    <name evidence="2" type="synonym">zgc:154040</name>
</gene>
<organism evidence="1 2">
    <name type="scientific">Danio rerio</name>
    <name type="common">Zebrafish</name>
    <name type="synonym">Brachydanio rerio</name>
    <dbReference type="NCBI Taxonomy" id="7955"/>
    <lineage>
        <taxon>Eukaryota</taxon>
        <taxon>Metazoa</taxon>
        <taxon>Chordata</taxon>
        <taxon>Craniata</taxon>
        <taxon>Vertebrata</taxon>
        <taxon>Euteleostomi</taxon>
        <taxon>Actinopterygii</taxon>
        <taxon>Neopterygii</taxon>
        <taxon>Teleostei</taxon>
        <taxon>Ostariophysi</taxon>
        <taxon>Cypriniformes</taxon>
        <taxon>Danionidae</taxon>
        <taxon>Danioninae</taxon>
        <taxon>Danio</taxon>
    </lineage>
</organism>